<keyword evidence="2" id="KW-0732">Signal</keyword>
<reference evidence="3" key="1">
    <citation type="submission" date="2022-08" db="EMBL/GenBank/DDBJ databases">
        <authorList>
            <consortium name="DOE Joint Genome Institute"/>
            <person name="Min B."/>
            <person name="Riley R."/>
            <person name="Sierra-Patev S."/>
            <person name="Naranjo-Ortiz M."/>
            <person name="Looney B."/>
            <person name="Konkel Z."/>
            <person name="Slot J.C."/>
            <person name="Sakamoto Y."/>
            <person name="Steenwyk J.L."/>
            <person name="Rokas A."/>
            <person name="Carro J."/>
            <person name="Camarero S."/>
            <person name="Ferreira P."/>
            <person name="Molpeceres G."/>
            <person name="Ruiz-Duenas F.J."/>
            <person name="Serrano A."/>
            <person name="Henrissat B."/>
            <person name="Drula E."/>
            <person name="Hughes K.W."/>
            <person name="Mata J.L."/>
            <person name="Ishikawa N.K."/>
            <person name="Vargas-Isla R."/>
            <person name="Ushijima S."/>
            <person name="Smith C.A."/>
            <person name="Ahrendt S."/>
            <person name="Andreopoulos W."/>
            <person name="He G."/>
            <person name="Labutti K."/>
            <person name="Lipzen A."/>
            <person name="Ng V."/>
            <person name="Sandor L."/>
            <person name="Barry K."/>
            <person name="Martinez A.T."/>
            <person name="Xiao Y."/>
            <person name="Gibbons J.G."/>
            <person name="Terashima K."/>
            <person name="Hibbett D.S."/>
            <person name="Grigoriev I.V."/>
        </authorList>
    </citation>
    <scope>NUCLEOTIDE SEQUENCE</scope>
    <source>
        <strain evidence="3">TFB9207</strain>
    </source>
</reference>
<feature type="compositionally biased region" description="Polar residues" evidence="1">
    <location>
        <begin position="33"/>
        <end position="52"/>
    </location>
</feature>
<dbReference type="EMBL" id="MU806241">
    <property type="protein sequence ID" value="KAJ3837511.1"/>
    <property type="molecule type" value="Genomic_DNA"/>
</dbReference>
<gene>
    <name evidence="3" type="ORF">F5878DRAFT_662034</name>
</gene>
<evidence type="ECO:0000313" key="4">
    <source>
        <dbReference type="Proteomes" id="UP001163846"/>
    </source>
</evidence>
<evidence type="ECO:0000313" key="3">
    <source>
        <dbReference type="EMBL" id="KAJ3837511.1"/>
    </source>
</evidence>
<feature type="signal peptide" evidence="2">
    <location>
        <begin position="1"/>
        <end position="21"/>
    </location>
</feature>
<dbReference type="Proteomes" id="UP001163846">
    <property type="component" value="Unassembled WGS sequence"/>
</dbReference>
<feature type="region of interest" description="Disordered" evidence="1">
    <location>
        <begin position="90"/>
        <end position="109"/>
    </location>
</feature>
<comment type="caution">
    <text evidence="3">The sequence shown here is derived from an EMBL/GenBank/DDBJ whole genome shotgun (WGS) entry which is preliminary data.</text>
</comment>
<accession>A0AA38UDE5</accession>
<feature type="region of interest" description="Disordered" evidence="1">
    <location>
        <begin position="25"/>
        <end position="67"/>
    </location>
</feature>
<evidence type="ECO:0000256" key="2">
    <source>
        <dbReference type="SAM" id="SignalP"/>
    </source>
</evidence>
<dbReference type="AlphaFoldDB" id="A0AA38UDE5"/>
<keyword evidence="4" id="KW-1185">Reference proteome</keyword>
<evidence type="ECO:0000256" key="1">
    <source>
        <dbReference type="SAM" id="MobiDB-lite"/>
    </source>
</evidence>
<organism evidence="3 4">
    <name type="scientific">Lentinula raphanica</name>
    <dbReference type="NCBI Taxonomy" id="153919"/>
    <lineage>
        <taxon>Eukaryota</taxon>
        <taxon>Fungi</taxon>
        <taxon>Dikarya</taxon>
        <taxon>Basidiomycota</taxon>
        <taxon>Agaricomycotina</taxon>
        <taxon>Agaricomycetes</taxon>
        <taxon>Agaricomycetidae</taxon>
        <taxon>Agaricales</taxon>
        <taxon>Marasmiineae</taxon>
        <taxon>Omphalotaceae</taxon>
        <taxon>Lentinula</taxon>
    </lineage>
</organism>
<feature type="compositionally biased region" description="Basic and acidic residues" evidence="1">
    <location>
        <begin position="97"/>
        <end position="109"/>
    </location>
</feature>
<name>A0AA38UDE5_9AGAR</name>
<protein>
    <submittedName>
        <fullName evidence="3">Uncharacterized protein</fullName>
    </submittedName>
</protein>
<feature type="chain" id="PRO_5041342601" evidence="2">
    <location>
        <begin position="22"/>
        <end position="109"/>
    </location>
</feature>
<proteinExistence type="predicted"/>
<sequence length="109" mass="11905">MGAYWFSPLTSTLELLTSTSAKLDTPEAYNPASRGSTNATALNSEMQDNPTKNPAKKVHPNLGGQLQTTIPTREDKLQYIESSKHCDHPLMLSQTMKEAEKAAVSDGLR</sequence>